<dbReference type="Gene3D" id="3.80.10.10">
    <property type="entry name" value="Ribonuclease Inhibitor"/>
    <property type="match status" value="2"/>
</dbReference>
<dbReference type="OrthoDB" id="120976at2759"/>
<dbReference type="PANTHER" id="PTHR47679">
    <property type="entry name" value="PROTEIN TORNADO 1"/>
    <property type="match status" value="1"/>
</dbReference>
<protein>
    <submittedName>
        <fullName evidence="1">Uncharacterized protein</fullName>
    </submittedName>
</protein>
<evidence type="ECO:0000313" key="1">
    <source>
        <dbReference type="EMBL" id="EJK76665.1"/>
    </source>
</evidence>
<dbReference type="EMBL" id="AGNL01001875">
    <property type="protein sequence ID" value="EJK76665.1"/>
    <property type="molecule type" value="Genomic_DNA"/>
</dbReference>
<dbReference type="Proteomes" id="UP000266841">
    <property type="component" value="Unassembled WGS sequence"/>
</dbReference>
<dbReference type="SUPFAM" id="SSF52047">
    <property type="entry name" value="RNI-like"/>
    <property type="match status" value="1"/>
</dbReference>
<dbReference type="InterPro" id="IPR032675">
    <property type="entry name" value="LRR_dom_sf"/>
</dbReference>
<proteinExistence type="predicted"/>
<sequence length="730" mass="80963">MRPTLEDRTGRPTGIDFVVVNSQVRILLSAFFSSRGELTKEILPSSPLSSSSLPFSSHRACCIGHVQPSSASPHWGEARLATFPSDEQLLLEIWRLYMGKMAGCLPPMSSPPWAAAHHSRGGCRSSSGVVAGVLTCGSRHTDQALLTGPPQCFRLQRVAAAAGCRGSGDYDSIVGWTQLFSRRSVAIMVFLHGLRYVVVLPRAREIFAAKCSDGKKVAACRRPDDRNHHGMESKPSMRLNKLKCCSVRTTRDETNLTILNRIRGDDPSLEAGEYEISFSCLRVVCMMYFSLTLRHVSRTPSAVWIRRGLSARSDVDYISTHLAGHDLRWLSKCIGNNTAIKKLVLAESNQPCLGLFLKRIARNKSIQAIELIGLPLHQVSGLPGLNPSERVFFKRLGQFIEKNGNITSLIMTRVTCLQGGGIAHLIDAIERTNQLSEFQFSCNNLNTDNAHVPRLISALSHHRGLISIKLGRVGPCVCNELAKVVIHMSRLRAIDLSDSGIDNSGLTSLIESISSCDCNPAELDLSDNSPNISKVGWQNLASYLASKTCELTNVSLALNKISQDDMIELARSVQNNPNLISLEFRKIRTGRETIEFEKALGHHSRPNEIFKTNHRLQHLGHRHSIGIGIRRPSMRIGMLNTLLDINRTSLNVDQAAITKIMLLCDELDMTELLDYDLKLLPNVVNWFDNALKYAVCMSGLGITRRRVFDMKLHAIQRFVTSKPALLGKRR</sequence>
<comment type="caution">
    <text evidence="1">The sequence shown here is derived from an EMBL/GenBank/DDBJ whole genome shotgun (WGS) entry which is preliminary data.</text>
</comment>
<gene>
    <name evidence="1" type="ORF">THAOC_01559</name>
</gene>
<dbReference type="AlphaFoldDB" id="K0TGZ5"/>
<keyword evidence="2" id="KW-1185">Reference proteome</keyword>
<reference evidence="1 2" key="1">
    <citation type="journal article" date="2012" name="Genome Biol.">
        <title>Genome and low-iron response of an oceanic diatom adapted to chronic iron limitation.</title>
        <authorList>
            <person name="Lommer M."/>
            <person name="Specht M."/>
            <person name="Roy A.S."/>
            <person name="Kraemer L."/>
            <person name="Andreson R."/>
            <person name="Gutowska M.A."/>
            <person name="Wolf J."/>
            <person name="Bergner S.V."/>
            <person name="Schilhabel M.B."/>
            <person name="Klostermeier U.C."/>
            <person name="Beiko R.G."/>
            <person name="Rosenstiel P."/>
            <person name="Hippler M."/>
            <person name="Laroche J."/>
        </authorList>
    </citation>
    <scope>NUCLEOTIDE SEQUENCE [LARGE SCALE GENOMIC DNA]</scope>
    <source>
        <strain evidence="1 2">CCMP1005</strain>
    </source>
</reference>
<evidence type="ECO:0000313" key="2">
    <source>
        <dbReference type="Proteomes" id="UP000266841"/>
    </source>
</evidence>
<name>K0TGZ5_THAOC</name>
<organism evidence="1 2">
    <name type="scientific">Thalassiosira oceanica</name>
    <name type="common">Marine diatom</name>
    <dbReference type="NCBI Taxonomy" id="159749"/>
    <lineage>
        <taxon>Eukaryota</taxon>
        <taxon>Sar</taxon>
        <taxon>Stramenopiles</taxon>
        <taxon>Ochrophyta</taxon>
        <taxon>Bacillariophyta</taxon>
        <taxon>Coscinodiscophyceae</taxon>
        <taxon>Thalassiosirophycidae</taxon>
        <taxon>Thalassiosirales</taxon>
        <taxon>Thalassiosiraceae</taxon>
        <taxon>Thalassiosira</taxon>
    </lineage>
</organism>
<accession>K0TGZ5</accession>
<dbReference type="PANTHER" id="PTHR47679:SF2">
    <property type="entry name" value="C-TERMINAL OF ROC (COR) DOMAIN-CONTAINING PROTEIN"/>
    <property type="match status" value="1"/>
</dbReference>